<protein>
    <recommendedName>
        <fullName evidence="4">Homeobox domain-containing protein</fullName>
    </recommendedName>
</protein>
<proteinExistence type="predicted"/>
<feature type="region of interest" description="Disordered" evidence="3">
    <location>
        <begin position="152"/>
        <end position="254"/>
    </location>
</feature>
<keyword evidence="1 2" id="KW-0238">DNA-binding</keyword>
<feature type="compositionally biased region" description="Polar residues" evidence="3">
    <location>
        <begin position="512"/>
        <end position="521"/>
    </location>
</feature>
<feature type="region of interest" description="Disordered" evidence="3">
    <location>
        <begin position="369"/>
        <end position="563"/>
    </location>
</feature>
<feature type="compositionally biased region" description="Low complexity" evidence="3">
    <location>
        <begin position="553"/>
        <end position="563"/>
    </location>
</feature>
<feature type="region of interest" description="Disordered" evidence="3">
    <location>
        <begin position="647"/>
        <end position="671"/>
    </location>
</feature>
<feature type="compositionally biased region" description="Gly residues" evidence="3">
    <location>
        <begin position="649"/>
        <end position="660"/>
    </location>
</feature>
<dbReference type="GO" id="GO:0005634">
    <property type="term" value="C:nucleus"/>
    <property type="evidence" value="ECO:0007669"/>
    <property type="project" value="UniProtKB-SubCell"/>
</dbReference>
<feature type="compositionally biased region" description="Basic and acidic residues" evidence="3">
    <location>
        <begin position="179"/>
        <end position="194"/>
    </location>
</feature>
<feature type="compositionally biased region" description="Low complexity" evidence="3">
    <location>
        <begin position="481"/>
        <end position="499"/>
    </location>
</feature>
<dbReference type="GO" id="GO:0003677">
    <property type="term" value="F:DNA binding"/>
    <property type="evidence" value="ECO:0007669"/>
    <property type="project" value="UniProtKB-UniRule"/>
</dbReference>
<dbReference type="AlphaFoldDB" id="A0AAD5TB94"/>
<dbReference type="Proteomes" id="UP001211907">
    <property type="component" value="Unassembled WGS sequence"/>
</dbReference>
<organism evidence="5 6">
    <name type="scientific">Physocladia obscura</name>
    <dbReference type="NCBI Taxonomy" id="109957"/>
    <lineage>
        <taxon>Eukaryota</taxon>
        <taxon>Fungi</taxon>
        <taxon>Fungi incertae sedis</taxon>
        <taxon>Chytridiomycota</taxon>
        <taxon>Chytridiomycota incertae sedis</taxon>
        <taxon>Chytridiomycetes</taxon>
        <taxon>Chytridiales</taxon>
        <taxon>Chytriomycetaceae</taxon>
        <taxon>Physocladia</taxon>
    </lineage>
</organism>
<name>A0AAD5TB94_9FUNG</name>
<dbReference type="CDD" id="cd00086">
    <property type="entry name" value="homeodomain"/>
    <property type="match status" value="1"/>
</dbReference>
<sequence>MKVTPIVIASAASTGTGTGSLIGIGPGRQEQQGRAAISMDTEQQAASKSKSTGAYGNIGISINTNTTTTTGTAATTSTATATPQTQTQKQAHLLTAPPSADTDTDADSRPQPPASSTTTTSSSASRGLSPDFSGASVLLALSKAAAAAATTTLKAAPSPSISMNTNANINTNLNMNDPIRTHTSSERINKRERVSPVSPDFPSASLPQSIPNSTPYHQFRHGDSYSSSPVFSHGLAAPDPNNESVPNCSPNLSSPSRHVAAATITVTSALAASSLETAPLPVSANCVSPPFSHVVNTASFNAQPPTINHQQPLSVLLAHPTISSSFAVAPYETFAPATPTRKIDEPILTHRPKLPSLSQLIDFHNSPGSYPASVDEVFPQHSQQQRQNLQQQEQLPSISSLSFSAHPTSPNLQSHHQYPSQQQHQQQPQQQQENFARLPSPTGSLFTSSLQHQQYHQNTHRRTISMPASFSGNGGAGVGGTSSSATATTSTETAVTTDTNGGPGTVMPPPLSSTTAKTVTPSRRPGHQYSHSLPINNAPSPNRQLPPSSSSLIHQQQQQQIHHHQQIQIQQINQGLSPRNTIGGGQYKPKFKYNDAQKAILLRAFEVNSYPNYAGKEELGKLTGTTATQVQFWFQNQRQKVARLMNGGVETGSGGSGGSAVVGKRKRERQE</sequence>
<dbReference type="InterPro" id="IPR001356">
    <property type="entry name" value="HD"/>
</dbReference>
<feature type="compositionally biased region" description="Polar residues" evidence="3">
    <location>
        <begin position="241"/>
        <end position="254"/>
    </location>
</feature>
<gene>
    <name evidence="5" type="ORF">HK100_006195</name>
</gene>
<feature type="compositionally biased region" description="Polar residues" evidence="3">
    <location>
        <begin position="40"/>
        <end position="54"/>
    </location>
</feature>
<evidence type="ECO:0000256" key="3">
    <source>
        <dbReference type="SAM" id="MobiDB-lite"/>
    </source>
</evidence>
<keyword evidence="1 2" id="KW-0539">Nucleus</keyword>
<evidence type="ECO:0000259" key="4">
    <source>
        <dbReference type="PROSITE" id="PS50071"/>
    </source>
</evidence>
<dbReference type="Pfam" id="PF00046">
    <property type="entry name" value="Homeodomain"/>
    <property type="match status" value="1"/>
</dbReference>
<reference evidence="5" key="1">
    <citation type="submission" date="2020-05" db="EMBL/GenBank/DDBJ databases">
        <title>Phylogenomic resolution of chytrid fungi.</title>
        <authorList>
            <person name="Stajich J.E."/>
            <person name="Amses K."/>
            <person name="Simmons R."/>
            <person name="Seto K."/>
            <person name="Myers J."/>
            <person name="Bonds A."/>
            <person name="Quandt C.A."/>
            <person name="Barry K."/>
            <person name="Liu P."/>
            <person name="Grigoriev I."/>
            <person name="Longcore J.E."/>
            <person name="James T.Y."/>
        </authorList>
    </citation>
    <scope>NUCLEOTIDE SEQUENCE</scope>
    <source>
        <strain evidence="5">JEL0513</strain>
    </source>
</reference>
<accession>A0AAD5TB94</accession>
<comment type="subcellular location">
    <subcellularLocation>
        <location evidence="1 2">Nucleus</location>
    </subcellularLocation>
</comment>
<feature type="DNA-binding region" description="Homeobox" evidence="1">
    <location>
        <begin position="586"/>
        <end position="645"/>
    </location>
</feature>
<feature type="compositionally biased region" description="Polar residues" evidence="3">
    <location>
        <begin position="441"/>
        <end position="457"/>
    </location>
</feature>
<feature type="compositionally biased region" description="Polar residues" evidence="3">
    <location>
        <begin position="529"/>
        <end position="552"/>
    </location>
</feature>
<feature type="compositionally biased region" description="Low complexity" evidence="3">
    <location>
        <begin position="152"/>
        <end position="176"/>
    </location>
</feature>
<keyword evidence="6" id="KW-1185">Reference proteome</keyword>
<feature type="domain" description="Homeobox" evidence="4">
    <location>
        <begin position="584"/>
        <end position="644"/>
    </location>
</feature>
<dbReference type="PROSITE" id="PS50071">
    <property type="entry name" value="HOMEOBOX_2"/>
    <property type="match status" value="1"/>
</dbReference>
<evidence type="ECO:0000313" key="6">
    <source>
        <dbReference type="Proteomes" id="UP001211907"/>
    </source>
</evidence>
<dbReference type="SUPFAM" id="SSF46689">
    <property type="entry name" value="Homeodomain-like"/>
    <property type="match status" value="1"/>
</dbReference>
<feature type="compositionally biased region" description="Low complexity" evidence="3">
    <location>
        <begin position="64"/>
        <end position="101"/>
    </location>
</feature>
<dbReference type="Gene3D" id="1.10.10.60">
    <property type="entry name" value="Homeodomain-like"/>
    <property type="match status" value="1"/>
</dbReference>
<keyword evidence="1 2" id="KW-0371">Homeobox</keyword>
<feature type="compositionally biased region" description="Low complexity" evidence="3">
    <location>
        <begin position="413"/>
        <end position="432"/>
    </location>
</feature>
<feature type="compositionally biased region" description="Low complexity" evidence="3">
    <location>
        <begin position="380"/>
        <end position="394"/>
    </location>
</feature>
<dbReference type="InterPro" id="IPR009057">
    <property type="entry name" value="Homeodomain-like_sf"/>
</dbReference>
<evidence type="ECO:0000313" key="5">
    <source>
        <dbReference type="EMBL" id="KAJ3131607.1"/>
    </source>
</evidence>
<comment type="caution">
    <text evidence="5">The sequence shown here is derived from an EMBL/GenBank/DDBJ whole genome shotgun (WGS) entry which is preliminary data.</text>
</comment>
<evidence type="ECO:0000256" key="2">
    <source>
        <dbReference type="RuleBase" id="RU000682"/>
    </source>
</evidence>
<feature type="compositionally biased region" description="Gly residues" evidence="3">
    <location>
        <begin position="16"/>
        <end position="26"/>
    </location>
</feature>
<feature type="compositionally biased region" description="Polar residues" evidence="3">
    <location>
        <begin position="205"/>
        <end position="216"/>
    </location>
</feature>
<dbReference type="SMART" id="SM00389">
    <property type="entry name" value="HOX"/>
    <property type="match status" value="1"/>
</dbReference>
<feature type="compositionally biased region" description="Polar residues" evidence="3">
    <location>
        <begin position="395"/>
        <end position="412"/>
    </location>
</feature>
<feature type="compositionally biased region" description="Low complexity" evidence="3">
    <location>
        <begin position="114"/>
        <end position="125"/>
    </location>
</feature>
<evidence type="ECO:0000256" key="1">
    <source>
        <dbReference type="PROSITE-ProRule" id="PRU00108"/>
    </source>
</evidence>
<feature type="region of interest" description="Disordered" evidence="3">
    <location>
        <begin position="14"/>
        <end position="128"/>
    </location>
</feature>
<dbReference type="EMBL" id="JADGJH010000288">
    <property type="protein sequence ID" value="KAJ3131607.1"/>
    <property type="molecule type" value="Genomic_DNA"/>
</dbReference>